<organism evidence="3 4">
    <name type="scientific">Paracandidimonas soli</name>
    <dbReference type="NCBI Taxonomy" id="1917182"/>
    <lineage>
        <taxon>Bacteria</taxon>
        <taxon>Pseudomonadati</taxon>
        <taxon>Pseudomonadota</taxon>
        <taxon>Betaproteobacteria</taxon>
        <taxon>Burkholderiales</taxon>
        <taxon>Alcaligenaceae</taxon>
        <taxon>Paracandidimonas</taxon>
    </lineage>
</organism>
<dbReference type="CDD" id="cd13578">
    <property type="entry name" value="PBP2_Bug27"/>
    <property type="match status" value="1"/>
</dbReference>
<dbReference type="Pfam" id="PF03401">
    <property type="entry name" value="TctC"/>
    <property type="match status" value="1"/>
</dbReference>
<feature type="signal peptide" evidence="2">
    <location>
        <begin position="1"/>
        <end position="25"/>
    </location>
</feature>
<keyword evidence="2" id="KW-0732">Signal</keyword>
<dbReference type="EMBL" id="SMBX01000010">
    <property type="protein sequence ID" value="TCU93881.1"/>
    <property type="molecule type" value="Genomic_DNA"/>
</dbReference>
<feature type="chain" id="PRO_5020598376" evidence="2">
    <location>
        <begin position="26"/>
        <end position="326"/>
    </location>
</feature>
<protein>
    <submittedName>
        <fullName evidence="3">Tripartite-type tricarboxylate transporter receptor subunit TctC</fullName>
    </submittedName>
</protein>
<dbReference type="Gene3D" id="3.40.190.10">
    <property type="entry name" value="Periplasmic binding protein-like II"/>
    <property type="match status" value="1"/>
</dbReference>
<dbReference type="SUPFAM" id="SSF53850">
    <property type="entry name" value="Periplasmic binding protein-like II"/>
    <property type="match status" value="1"/>
</dbReference>
<gene>
    <name evidence="3" type="ORF">EV686_11048</name>
</gene>
<dbReference type="PANTHER" id="PTHR42928">
    <property type="entry name" value="TRICARBOXYLATE-BINDING PROTEIN"/>
    <property type="match status" value="1"/>
</dbReference>
<dbReference type="PANTHER" id="PTHR42928:SF5">
    <property type="entry name" value="BLR1237 PROTEIN"/>
    <property type="match status" value="1"/>
</dbReference>
<dbReference type="InterPro" id="IPR005064">
    <property type="entry name" value="BUG"/>
</dbReference>
<dbReference type="InterPro" id="IPR042100">
    <property type="entry name" value="Bug_dom1"/>
</dbReference>
<dbReference type="Gene3D" id="3.40.190.150">
    <property type="entry name" value="Bordetella uptake gene, domain 1"/>
    <property type="match status" value="1"/>
</dbReference>
<dbReference type="RefSeq" id="WP_243650918.1">
    <property type="nucleotide sequence ID" value="NZ_JBHRVM010000001.1"/>
</dbReference>
<evidence type="ECO:0000256" key="2">
    <source>
        <dbReference type="SAM" id="SignalP"/>
    </source>
</evidence>
<dbReference type="Proteomes" id="UP000294692">
    <property type="component" value="Unassembled WGS sequence"/>
</dbReference>
<keyword evidence="3" id="KW-0675">Receptor</keyword>
<dbReference type="PIRSF" id="PIRSF017082">
    <property type="entry name" value="YflP"/>
    <property type="match status" value="1"/>
</dbReference>
<name>A0A4R3USL7_9BURK</name>
<keyword evidence="4" id="KW-1185">Reference proteome</keyword>
<evidence type="ECO:0000313" key="3">
    <source>
        <dbReference type="EMBL" id="TCU93881.1"/>
    </source>
</evidence>
<proteinExistence type="inferred from homology"/>
<dbReference type="AlphaFoldDB" id="A0A4R3USL7"/>
<sequence>MKRRQILQTALLAAGAGMLPLRALAQAGDYPNRPIRFIVPFAPGGVTDFMTRLMAKEFGEALGQPVIVENKGGSGGMIGSDFVAKSAPDGYTILLGTSATHAMNPHISNVNFDPIKDFAPVGLYGANNAVLVVNPDFPVKTFQELLAYVKERPGQLSYASQGVGTSGHLAGELLKQHAGLDLVHVPYKGSGPALTDVLGGQVPMMFDNVTPSLPHIRAGKLRPLAVTSLDRSPLLPDVPTMAESGLSGFEVVGWIAIFAPAGTPPAVIEKLNAAMKTAIDRPEILEKLREAGIKPTLSTPEDLGDYLVAQHEKWGKVIRQAGIRNG</sequence>
<evidence type="ECO:0000256" key="1">
    <source>
        <dbReference type="ARBA" id="ARBA00006987"/>
    </source>
</evidence>
<accession>A0A4R3USL7</accession>
<comment type="caution">
    <text evidence="3">The sequence shown here is derived from an EMBL/GenBank/DDBJ whole genome shotgun (WGS) entry which is preliminary data.</text>
</comment>
<reference evidence="3 4" key="1">
    <citation type="submission" date="2019-03" db="EMBL/GenBank/DDBJ databases">
        <title>Genomic Encyclopedia of Type Strains, Phase IV (KMG-IV): sequencing the most valuable type-strain genomes for metagenomic binning, comparative biology and taxonomic classification.</title>
        <authorList>
            <person name="Goeker M."/>
        </authorList>
    </citation>
    <scope>NUCLEOTIDE SEQUENCE [LARGE SCALE GENOMIC DNA]</scope>
    <source>
        <strain evidence="3 4">DSM 100048</strain>
    </source>
</reference>
<comment type="similarity">
    <text evidence="1">Belongs to the UPF0065 (bug) family.</text>
</comment>
<evidence type="ECO:0000313" key="4">
    <source>
        <dbReference type="Proteomes" id="UP000294692"/>
    </source>
</evidence>